<feature type="non-terminal residue" evidence="2">
    <location>
        <position position="1"/>
    </location>
</feature>
<keyword evidence="3" id="KW-1185">Reference proteome</keyword>
<organism evidence="2 3">
    <name type="scientific">Ceyx cyanopectus</name>
    <name type="common">Indigo-banded kingfisher</name>
    <dbReference type="NCBI Taxonomy" id="390723"/>
    <lineage>
        <taxon>Eukaryota</taxon>
        <taxon>Metazoa</taxon>
        <taxon>Chordata</taxon>
        <taxon>Craniata</taxon>
        <taxon>Vertebrata</taxon>
        <taxon>Euteleostomi</taxon>
        <taxon>Archelosauria</taxon>
        <taxon>Archosauria</taxon>
        <taxon>Dinosauria</taxon>
        <taxon>Saurischia</taxon>
        <taxon>Theropoda</taxon>
        <taxon>Coelurosauria</taxon>
        <taxon>Aves</taxon>
        <taxon>Neognathae</taxon>
        <taxon>Neoaves</taxon>
        <taxon>Telluraves</taxon>
        <taxon>Coraciimorphae</taxon>
        <taxon>Coraciiformes</taxon>
        <taxon>Alcedinidae</taxon>
        <taxon>Ceyx</taxon>
    </lineage>
</organism>
<dbReference type="GO" id="GO:0004623">
    <property type="term" value="F:phospholipase A2 activity"/>
    <property type="evidence" value="ECO:0007669"/>
    <property type="project" value="InterPro"/>
</dbReference>
<reference evidence="2 3" key="1">
    <citation type="submission" date="2020-02" db="EMBL/GenBank/DDBJ databases">
        <title>Bird 10,000 Genomes (B10K) Project - Family phase.</title>
        <authorList>
            <person name="Zhang G."/>
        </authorList>
    </citation>
    <scope>NUCLEOTIDE SEQUENCE [LARGE SCALE GENOMIC DNA]</scope>
    <source>
        <strain evidence="2">B10K-DU-013-51</strain>
        <tissue evidence="2">Mixed tissue sample</tissue>
    </source>
</reference>
<feature type="non-terminal residue" evidence="2">
    <location>
        <position position="77"/>
    </location>
</feature>
<dbReference type="GO" id="GO:0006644">
    <property type="term" value="P:phospholipid metabolic process"/>
    <property type="evidence" value="ECO:0007669"/>
    <property type="project" value="InterPro"/>
</dbReference>
<dbReference type="AlphaFoldDB" id="A0A7L4NDJ7"/>
<dbReference type="EMBL" id="VYZU01061266">
    <property type="protein sequence ID" value="NXY88080.1"/>
    <property type="molecule type" value="Genomic_DNA"/>
</dbReference>
<dbReference type="SUPFAM" id="SSF48619">
    <property type="entry name" value="Phospholipase A2, PLA2"/>
    <property type="match status" value="1"/>
</dbReference>
<dbReference type="Proteomes" id="UP000586704">
    <property type="component" value="Unassembled WGS sequence"/>
</dbReference>
<dbReference type="InterPro" id="IPR016090">
    <property type="entry name" value="PLA2-like_dom"/>
</dbReference>
<name>A0A7L4NDJ7_9AVES</name>
<dbReference type="InterPro" id="IPR036444">
    <property type="entry name" value="PLipase_A2_dom_sf"/>
</dbReference>
<feature type="domain" description="Phospholipase A2-like central" evidence="1">
    <location>
        <begin position="4"/>
        <end position="77"/>
    </location>
</feature>
<dbReference type="Gene3D" id="1.20.90.10">
    <property type="entry name" value="Phospholipase A2 domain"/>
    <property type="match status" value="1"/>
</dbReference>
<comment type="caution">
    <text evidence="2">The sequence shown here is derived from an EMBL/GenBank/DDBJ whole genome shotgun (WGS) entry which is preliminary data.</text>
</comment>
<sequence length="77" mass="8737">TRSAGLFRGPDRCCREHDQRSARITALQFNYGIRSYRPHIVSHCDCHARFRLCLPALSDTISSIIGVAFFNLLEVPC</sequence>
<protein>
    <submittedName>
        <fullName evidence="2">PA2G3 phospholipase</fullName>
    </submittedName>
</protein>
<evidence type="ECO:0000313" key="2">
    <source>
        <dbReference type="EMBL" id="NXY88080.1"/>
    </source>
</evidence>
<dbReference type="GO" id="GO:0050482">
    <property type="term" value="P:arachidonate secretion"/>
    <property type="evidence" value="ECO:0007669"/>
    <property type="project" value="InterPro"/>
</dbReference>
<dbReference type="Pfam" id="PF05826">
    <property type="entry name" value="Phospholip_A2_2"/>
    <property type="match status" value="1"/>
</dbReference>
<dbReference type="PANTHER" id="PTHR12253">
    <property type="entry name" value="RH14732P"/>
    <property type="match status" value="1"/>
</dbReference>
<evidence type="ECO:0000313" key="3">
    <source>
        <dbReference type="Proteomes" id="UP000586704"/>
    </source>
</evidence>
<accession>A0A7L4NDJ7</accession>
<gene>
    <name evidence="2" type="primary">Pla2g3</name>
    <name evidence="2" type="ORF">CEYCYA_R05618</name>
</gene>
<proteinExistence type="predicted"/>
<evidence type="ECO:0000259" key="1">
    <source>
        <dbReference type="Pfam" id="PF05826"/>
    </source>
</evidence>
<dbReference type="OrthoDB" id="10059604at2759"/>